<keyword evidence="3" id="KW-1185">Reference proteome</keyword>
<feature type="transmembrane region" description="Helical" evidence="1">
    <location>
        <begin position="61"/>
        <end position="80"/>
    </location>
</feature>
<sequence>MTRPPGYPPPRAPMQVVPHQIERQTFRRRRLIDAACALPLVGWVLWWLPLMFHHSETPVPASLALIYIFGVWLGLALIAARLVRLLEAARAVDPPAGEASR</sequence>
<dbReference type="AlphaFoldDB" id="A0A238L4E1"/>
<evidence type="ECO:0000256" key="1">
    <source>
        <dbReference type="SAM" id="Phobius"/>
    </source>
</evidence>
<keyword evidence="1" id="KW-0812">Transmembrane</keyword>
<dbReference type="Proteomes" id="UP000207598">
    <property type="component" value="Unassembled WGS sequence"/>
</dbReference>
<gene>
    <name evidence="2" type="ORF">MAA8898_04532</name>
</gene>
<keyword evidence="1" id="KW-1133">Transmembrane helix</keyword>
<keyword evidence="1" id="KW-0472">Membrane</keyword>
<dbReference type="RefSeq" id="WP_094023261.1">
    <property type="nucleotide sequence ID" value="NZ_FXYF01000018.1"/>
</dbReference>
<reference evidence="2 3" key="1">
    <citation type="submission" date="2017-05" db="EMBL/GenBank/DDBJ databases">
        <authorList>
            <person name="Song R."/>
            <person name="Chenine A.L."/>
            <person name="Ruprecht R.M."/>
        </authorList>
    </citation>
    <scope>NUCLEOTIDE SEQUENCE [LARGE SCALE GENOMIC DNA]</scope>
    <source>
        <strain evidence="2 3">CECT 8898</strain>
    </source>
</reference>
<evidence type="ECO:0000313" key="3">
    <source>
        <dbReference type="Proteomes" id="UP000207598"/>
    </source>
</evidence>
<accession>A0A238L4E1</accession>
<organism evidence="2 3">
    <name type="scientific">Maliponia aquimaris</name>
    <dbReference type="NCBI Taxonomy" id="1673631"/>
    <lineage>
        <taxon>Bacteria</taxon>
        <taxon>Pseudomonadati</taxon>
        <taxon>Pseudomonadota</taxon>
        <taxon>Alphaproteobacteria</taxon>
        <taxon>Rhodobacterales</taxon>
        <taxon>Paracoccaceae</taxon>
        <taxon>Maliponia</taxon>
    </lineage>
</organism>
<dbReference type="EMBL" id="FXYF01000018">
    <property type="protein sequence ID" value="SMX49953.1"/>
    <property type="molecule type" value="Genomic_DNA"/>
</dbReference>
<protein>
    <submittedName>
        <fullName evidence="2">Uncharacterized protein</fullName>
    </submittedName>
</protein>
<proteinExistence type="predicted"/>
<feature type="transmembrane region" description="Helical" evidence="1">
    <location>
        <begin position="31"/>
        <end position="49"/>
    </location>
</feature>
<evidence type="ECO:0000313" key="2">
    <source>
        <dbReference type="EMBL" id="SMX49953.1"/>
    </source>
</evidence>
<name>A0A238L4E1_9RHOB</name>